<dbReference type="PROSITE" id="PS50071">
    <property type="entry name" value="HOMEOBOX_2"/>
    <property type="match status" value="1"/>
</dbReference>
<dbReference type="KEGG" id="tut:107372209"/>
<dbReference type="eggNOG" id="KOG0489">
    <property type="taxonomic scope" value="Eukaryota"/>
</dbReference>
<dbReference type="SUPFAM" id="SSF117856">
    <property type="entry name" value="AF0104/ALDC/Ptd012-like"/>
    <property type="match status" value="1"/>
</dbReference>
<dbReference type="PRINTS" id="PR00024">
    <property type="entry name" value="HOMEOBOX"/>
</dbReference>
<organism evidence="9 10">
    <name type="scientific">Tetranychus urticae</name>
    <name type="common">Two-spotted spider mite</name>
    <dbReference type="NCBI Taxonomy" id="32264"/>
    <lineage>
        <taxon>Eukaryota</taxon>
        <taxon>Metazoa</taxon>
        <taxon>Ecdysozoa</taxon>
        <taxon>Arthropoda</taxon>
        <taxon>Chelicerata</taxon>
        <taxon>Arachnida</taxon>
        <taxon>Acari</taxon>
        <taxon>Acariformes</taxon>
        <taxon>Trombidiformes</taxon>
        <taxon>Prostigmata</taxon>
        <taxon>Eleutherengona</taxon>
        <taxon>Raphignathae</taxon>
        <taxon>Tetranychoidea</taxon>
        <taxon>Tetranychidae</taxon>
        <taxon>Tetranychus</taxon>
    </lineage>
</organism>
<dbReference type="PANTHER" id="PTHR24334">
    <property type="entry name" value="HOMEOBOX PROTEIN GBX"/>
    <property type="match status" value="1"/>
</dbReference>
<comment type="subcellular location">
    <subcellularLocation>
        <location evidence="1 5 6">Nucleus</location>
    </subcellularLocation>
</comment>
<dbReference type="InterPro" id="IPR009057">
    <property type="entry name" value="Homeodomain-like_sf"/>
</dbReference>
<dbReference type="HOGENOM" id="CLU_511259_0_0_1"/>
<evidence type="ECO:0000256" key="7">
    <source>
        <dbReference type="SAM" id="MobiDB-lite"/>
    </source>
</evidence>
<evidence type="ECO:0000256" key="6">
    <source>
        <dbReference type="RuleBase" id="RU000682"/>
    </source>
</evidence>
<keyword evidence="10" id="KW-1185">Reference proteome</keyword>
<feature type="compositionally biased region" description="Polar residues" evidence="7">
    <location>
        <begin position="505"/>
        <end position="515"/>
    </location>
</feature>
<evidence type="ECO:0000256" key="3">
    <source>
        <dbReference type="ARBA" id="ARBA00023155"/>
    </source>
</evidence>
<keyword evidence="4 5" id="KW-0539">Nucleus</keyword>
<dbReference type="OMA" id="MINTIPN"/>
<dbReference type="STRING" id="32264.T1JTT1"/>
<dbReference type="OrthoDB" id="6159439at2759"/>
<dbReference type="InterPro" id="IPR020479">
    <property type="entry name" value="HD_metazoa"/>
</dbReference>
<dbReference type="InterPro" id="IPR017970">
    <property type="entry name" value="Homeobox_CS"/>
</dbReference>
<evidence type="ECO:0000313" key="10">
    <source>
        <dbReference type="Proteomes" id="UP000015104"/>
    </source>
</evidence>
<dbReference type="GO" id="GO:0005634">
    <property type="term" value="C:nucleus"/>
    <property type="evidence" value="ECO:0007669"/>
    <property type="project" value="UniProtKB-SubCell"/>
</dbReference>
<dbReference type="GO" id="GO:0051960">
    <property type="term" value="P:regulation of nervous system development"/>
    <property type="evidence" value="ECO:0007669"/>
    <property type="project" value="TreeGrafter"/>
</dbReference>
<dbReference type="AlphaFoldDB" id="T1JTT1"/>
<evidence type="ECO:0000259" key="8">
    <source>
        <dbReference type="PROSITE" id="PS50071"/>
    </source>
</evidence>
<dbReference type="SUPFAM" id="SSF46689">
    <property type="entry name" value="Homeodomain-like"/>
    <property type="match status" value="1"/>
</dbReference>
<dbReference type="Proteomes" id="UP000015104">
    <property type="component" value="Unassembled WGS sequence"/>
</dbReference>
<reference evidence="10" key="1">
    <citation type="submission" date="2011-08" db="EMBL/GenBank/DDBJ databases">
        <authorList>
            <person name="Rombauts S."/>
        </authorList>
    </citation>
    <scope>NUCLEOTIDE SEQUENCE</scope>
    <source>
        <strain evidence="10">London</strain>
    </source>
</reference>
<dbReference type="InterPro" id="IPR001356">
    <property type="entry name" value="HD"/>
</dbReference>
<feature type="domain" description="Homeobox" evidence="8">
    <location>
        <begin position="303"/>
        <end position="363"/>
    </location>
</feature>
<protein>
    <recommendedName>
        <fullName evidence="8">Homeobox domain-containing protein</fullName>
    </recommendedName>
</protein>
<dbReference type="CDD" id="cd00086">
    <property type="entry name" value="homeodomain"/>
    <property type="match status" value="1"/>
</dbReference>
<gene>
    <name evidence="9" type="primary">107372209</name>
</gene>
<feature type="DNA-binding region" description="Homeobox" evidence="5">
    <location>
        <begin position="305"/>
        <end position="364"/>
    </location>
</feature>
<reference evidence="9" key="2">
    <citation type="submission" date="2015-06" db="UniProtKB">
        <authorList>
            <consortium name="EnsemblMetazoa"/>
        </authorList>
    </citation>
    <scope>IDENTIFICATION</scope>
</reference>
<feature type="region of interest" description="Disordered" evidence="7">
    <location>
        <begin position="238"/>
        <end position="309"/>
    </location>
</feature>
<dbReference type="PROSITE" id="PS00027">
    <property type="entry name" value="HOMEOBOX_1"/>
    <property type="match status" value="1"/>
</dbReference>
<name>T1JTT1_TETUR</name>
<feature type="compositionally biased region" description="Low complexity" evidence="7">
    <location>
        <begin position="238"/>
        <end position="274"/>
    </location>
</feature>
<feature type="region of interest" description="Disordered" evidence="7">
    <location>
        <begin position="496"/>
        <end position="515"/>
    </location>
</feature>
<evidence type="ECO:0000256" key="1">
    <source>
        <dbReference type="ARBA" id="ARBA00004123"/>
    </source>
</evidence>
<proteinExistence type="predicted"/>
<accession>T1JTT1</accession>
<dbReference type="InterPro" id="IPR042982">
    <property type="entry name" value="GBX-1/2"/>
</dbReference>
<evidence type="ECO:0000256" key="5">
    <source>
        <dbReference type="PROSITE-ProRule" id="PRU00108"/>
    </source>
</evidence>
<dbReference type="Gene3D" id="1.10.10.60">
    <property type="entry name" value="Homeodomain-like"/>
    <property type="match status" value="1"/>
</dbReference>
<dbReference type="SMART" id="SM00389">
    <property type="entry name" value="HOX"/>
    <property type="match status" value="1"/>
</dbReference>
<dbReference type="Pfam" id="PF00046">
    <property type="entry name" value="Homeodomain"/>
    <property type="match status" value="1"/>
</dbReference>
<evidence type="ECO:0000256" key="2">
    <source>
        <dbReference type="ARBA" id="ARBA00023125"/>
    </source>
</evidence>
<dbReference type="GO" id="GO:0000977">
    <property type="term" value="F:RNA polymerase II transcription regulatory region sequence-specific DNA binding"/>
    <property type="evidence" value="ECO:0007669"/>
    <property type="project" value="TreeGrafter"/>
</dbReference>
<keyword evidence="2 5" id="KW-0238">DNA-binding</keyword>
<dbReference type="EnsemblMetazoa" id="tetur01g15290.1">
    <property type="protein sequence ID" value="tetur01g15290.1"/>
    <property type="gene ID" value="tetur01g15290"/>
</dbReference>
<evidence type="ECO:0000313" key="9">
    <source>
        <dbReference type="EnsemblMetazoa" id="tetur01g15290.1"/>
    </source>
</evidence>
<sequence>MESKMSPFFSSFPIPSFDQTSSYQPSWEELFIKLKEHLSKRTVDHFHDGPFKATSDCVKEPFGLNGLNDKTNLIDFNGFPYLMPLSTGPRPLYSLFQLGQKLVFKPGYNLIPSSNPELFHDTNSQASLLAKEDEVKYEASPKSRSSPVQVSPLNMINTIPNNLVDSFTLTNTHHIHPHNGHHVHPHLQVQSNLSHLNVHPATHQLVPTKEDNVKSNGCIGSTLATGPIQLTTTLPSSAFSASSSSLSSSLSPSSSLSSIDSQRQSSESSTSRPSESLKRSLKSDDEDEDEDDEDGKSGVTGREASRRRRTAFNSEQLLELEREFQSKKYLSLPERAHLAHNLKLSESQVKIWFQNRRAKWKRVKSQRLGTANTSQTTGHKIHVPIPVHVSRLQIRAQHQQYEKSASRFLGLNCSLNGLNGPTGLNGVLSPSGANATLGTNGSSLFIQANQTNANTTTSNNGNNSNNNIANKVNSVNNLTSKCSNETSKMADNVNGKIDSKVNHENPVSPNSFTKWSTHHLSADDLGHVKSKQK</sequence>
<keyword evidence="3 5" id="KW-0371">Homeobox</keyword>
<feature type="compositionally biased region" description="Acidic residues" evidence="7">
    <location>
        <begin position="284"/>
        <end position="294"/>
    </location>
</feature>
<dbReference type="GO" id="GO:0000981">
    <property type="term" value="F:DNA-binding transcription factor activity, RNA polymerase II-specific"/>
    <property type="evidence" value="ECO:0007669"/>
    <property type="project" value="InterPro"/>
</dbReference>
<dbReference type="PANTHER" id="PTHR24334:SF0">
    <property type="entry name" value="HOMEOBOX PROTEIN UNPLUGGED"/>
    <property type="match status" value="1"/>
</dbReference>
<evidence type="ECO:0000256" key="4">
    <source>
        <dbReference type="ARBA" id="ARBA00023242"/>
    </source>
</evidence>
<dbReference type="EMBL" id="CAEY01000485">
    <property type="status" value="NOT_ANNOTATED_CDS"/>
    <property type="molecule type" value="Genomic_DNA"/>
</dbReference>